<evidence type="ECO:0000256" key="14">
    <source>
        <dbReference type="ARBA" id="ARBA00023204"/>
    </source>
</evidence>
<dbReference type="InterPro" id="IPR039577">
    <property type="entry name" value="Rad18"/>
</dbReference>
<evidence type="ECO:0000256" key="15">
    <source>
        <dbReference type="ARBA" id="ARBA00023242"/>
    </source>
</evidence>
<evidence type="ECO:0000256" key="13">
    <source>
        <dbReference type="ARBA" id="ARBA00023125"/>
    </source>
</evidence>
<dbReference type="PROSITE" id="PS50800">
    <property type="entry name" value="SAP"/>
    <property type="match status" value="1"/>
</dbReference>
<dbReference type="GO" id="GO:0005634">
    <property type="term" value="C:nucleus"/>
    <property type="evidence" value="ECO:0007669"/>
    <property type="project" value="UniProtKB-SubCell"/>
</dbReference>
<dbReference type="OrthoDB" id="9049620at2759"/>
<evidence type="ECO:0000313" key="24">
    <source>
        <dbReference type="Proteomes" id="UP000510647"/>
    </source>
</evidence>
<keyword evidence="14 17" id="KW-0234">DNA repair</keyword>
<evidence type="ECO:0000256" key="7">
    <source>
        <dbReference type="ARBA" id="ARBA00022679"/>
    </source>
</evidence>
<keyword evidence="10 16" id="KW-0863">Zinc-finger</keyword>
<dbReference type="EMBL" id="CP059272">
    <property type="protein sequence ID" value="QLQ81308.1"/>
    <property type="molecule type" value="Genomic_DNA"/>
</dbReference>
<dbReference type="Pfam" id="PF13923">
    <property type="entry name" value="zf-C3HC4_2"/>
    <property type="match status" value="1"/>
</dbReference>
<dbReference type="SMART" id="SM00513">
    <property type="entry name" value="SAP"/>
    <property type="match status" value="1"/>
</dbReference>
<evidence type="ECO:0000256" key="4">
    <source>
        <dbReference type="ARBA" id="ARBA00009506"/>
    </source>
</evidence>
<comment type="subcellular location">
    <subcellularLocation>
        <location evidence="2 18">Nucleus</location>
    </subcellularLocation>
</comment>
<dbReference type="GO" id="GO:0006513">
    <property type="term" value="P:protein monoubiquitination"/>
    <property type="evidence" value="ECO:0007669"/>
    <property type="project" value="InterPro"/>
</dbReference>
<keyword evidence="13 18" id="KW-0238">DNA-binding</keyword>
<proteinExistence type="inferred from homology"/>
<dbReference type="GO" id="GO:0006301">
    <property type="term" value="P:DNA damage tolerance"/>
    <property type="evidence" value="ECO:0007669"/>
    <property type="project" value="InterPro"/>
</dbReference>
<dbReference type="GO" id="GO:0006281">
    <property type="term" value="P:DNA repair"/>
    <property type="evidence" value="ECO:0007669"/>
    <property type="project" value="UniProtKB-KW"/>
</dbReference>
<evidence type="ECO:0000256" key="17">
    <source>
        <dbReference type="PROSITE-ProRule" id="PRU01256"/>
    </source>
</evidence>
<dbReference type="SMART" id="SM00184">
    <property type="entry name" value="RING"/>
    <property type="match status" value="1"/>
</dbReference>
<comment type="subunit">
    <text evidence="18">Interacts with E2 UBC2, forming a complex with ubiquitin ligase activity.</text>
</comment>
<evidence type="ECO:0000256" key="9">
    <source>
        <dbReference type="ARBA" id="ARBA00022763"/>
    </source>
</evidence>
<evidence type="ECO:0000256" key="5">
    <source>
        <dbReference type="ARBA" id="ARBA00012483"/>
    </source>
</evidence>
<dbReference type="InterPro" id="IPR001841">
    <property type="entry name" value="Znf_RING"/>
</dbReference>
<keyword evidence="8 18" id="KW-0479">Metal-binding</keyword>
<evidence type="ECO:0000256" key="8">
    <source>
        <dbReference type="ARBA" id="ARBA00022723"/>
    </source>
</evidence>
<dbReference type="GO" id="GO:0003697">
    <property type="term" value="F:single-stranded DNA binding"/>
    <property type="evidence" value="ECO:0007669"/>
    <property type="project" value="UniProtKB-UniRule"/>
</dbReference>
<evidence type="ECO:0000259" key="20">
    <source>
        <dbReference type="PROSITE" id="PS50089"/>
    </source>
</evidence>
<protein>
    <recommendedName>
        <fullName evidence="6 18">Postreplication repair E3 ubiquitin-protein ligase RAD18</fullName>
        <ecNumber evidence="5 18">2.3.2.27</ecNumber>
    </recommendedName>
    <alternativeName>
        <fullName evidence="18">RING-type E3 ubiquitin transferase RAD18</fullName>
    </alternativeName>
</protein>
<evidence type="ECO:0000256" key="19">
    <source>
        <dbReference type="SAM" id="MobiDB-lite"/>
    </source>
</evidence>
<evidence type="ECO:0000256" key="11">
    <source>
        <dbReference type="ARBA" id="ARBA00022786"/>
    </source>
</evidence>
<organism evidence="23 24">
    <name type="scientific">Torulaspora globosa</name>
    <dbReference type="NCBI Taxonomy" id="48254"/>
    <lineage>
        <taxon>Eukaryota</taxon>
        <taxon>Fungi</taxon>
        <taxon>Dikarya</taxon>
        <taxon>Ascomycota</taxon>
        <taxon>Saccharomycotina</taxon>
        <taxon>Saccharomycetes</taxon>
        <taxon>Saccharomycetales</taxon>
        <taxon>Saccharomycetaceae</taxon>
        <taxon>Torulaspora</taxon>
    </lineage>
</organism>
<evidence type="ECO:0000259" key="22">
    <source>
        <dbReference type="PROSITE" id="PS51908"/>
    </source>
</evidence>
<keyword evidence="7 18" id="KW-0808">Transferase</keyword>
<dbReference type="EC" id="2.3.2.27" evidence="5 18"/>
<dbReference type="PANTHER" id="PTHR14134">
    <property type="entry name" value="E3 UBIQUITIN-PROTEIN LIGASE RAD18"/>
    <property type="match status" value="1"/>
</dbReference>
<evidence type="ECO:0000256" key="18">
    <source>
        <dbReference type="RuleBase" id="RU368093"/>
    </source>
</evidence>
<dbReference type="GO" id="GO:0097505">
    <property type="term" value="C:Rad6-Rad18 complex"/>
    <property type="evidence" value="ECO:0007669"/>
    <property type="project" value="TreeGrafter"/>
</dbReference>
<dbReference type="PROSITE" id="PS00518">
    <property type="entry name" value="ZF_RING_1"/>
    <property type="match status" value="1"/>
</dbReference>
<dbReference type="NCBIfam" id="TIGR00599">
    <property type="entry name" value="rad18"/>
    <property type="match status" value="1"/>
</dbReference>
<dbReference type="Pfam" id="PF02037">
    <property type="entry name" value="SAP"/>
    <property type="match status" value="1"/>
</dbReference>
<evidence type="ECO:0000256" key="6">
    <source>
        <dbReference type="ARBA" id="ARBA00015551"/>
    </source>
</evidence>
<sequence length="403" mass="45643">MNQRLTDASDFTQSTVPQLSQLDKLLRCHICKEFLRVPVLTPCGHTFCSLCIRQYLRQDSKCPLCLNELRESSLRSEFLMNEVIEVYKSSRSKLLNALVTKSPTESHLIELGSHSDEDDDIKIVETRGKPLFNTSSSSLRVSKPSARAQSFLKNQAGKAKQKMAQCPICEQFYPIEALERTHLDECLTIQSLDGHPKPVEKENAHARQASPLRVPQKATALNSESSNRHEENQSNLHVDKYLNSAAKADRQRLPKVNFTSMSLSQIRQKLASLGLPVNGTRQNMIARYDHYEMLWNSNFCDAIEPVDETELKRQLLSWEASRNSSNAFGSANSISSIMKRANGGKSYQKLLSDFKNDKFDRKSWISLFHHEFKELTSEARRKLSKKQSALASTGSQEAFQSSV</sequence>
<keyword evidence="24" id="KW-1185">Reference proteome</keyword>
<dbReference type="GO" id="GO:0008270">
    <property type="term" value="F:zinc ion binding"/>
    <property type="evidence" value="ECO:0007669"/>
    <property type="project" value="UniProtKB-KW"/>
</dbReference>
<keyword evidence="12 18" id="KW-0862">Zinc</keyword>
<evidence type="ECO:0000313" key="23">
    <source>
        <dbReference type="EMBL" id="QLQ81308.1"/>
    </source>
</evidence>
<comment type="function">
    <text evidence="18">E3 RING-finger protein, member of the UBC2/RAD6 epistasis group. Associates to the E2 ubiquitin conjugating enzyme UBC2/RAD6 to form the UBC2-RAD18 ubiquitin ligase complex involved in postreplicative repair (PRR) of damaged DNA.</text>
</comment>
<dbReference type="PROSITE" id="PS50089">
    <property type="entry name" value="ZF_RING_2"/>
    <property type="match status" value="1"/>
</dbReference>
<keyword evidence="11 18" id="KW-0833">Ubl conjugation pathway</keyword>
<evidence type="ECO:0000256" key="3">
    <source>
        <dbReference type="ARBA" id="ARBA00004906"/>
    </source>
</evidence>
<feature type="domain" description="UBZ4-type" evidence="22">
    <location>
        <begin position="163"/>
        <end position="191"/>
    </location>
</feature>
<comment type="similarity">
    <text evidence="4 18">Belongs to the RAD18 family.</text>
</comment>
<dbReference type="InterPro" id="IPR006642">
    <property type="entry name" value="Rad18_UBZ4"/>
</dbReference>
<dbReference type="UniPathway" id="UPA00143"/>
<dbReference type="SUPFAM" id="SSF57850">
    <property type="entry name" value="RING/U-box"/>
    <property type="match status" value="1"/>
</dbReference>
<dbReference type="GO" id="GO:0061630">
    <property type="term" value="F:ubiquitin protein ligase activity"/>
    <property type="evidence" value="ECO:0007669"/>
    <property type="project" value="UniProtKB-UniRule"/>
</dbReference>
<feature type="domain" description="SAP" evidence="21">
    <location>
        <begin position="258"/>
        <end position="292"/>
    </location>
</feature>
<dbReference type="InterPro" id="IPR004580">
    <property type="entry name" value="Rad18_fungi"/>
</dbReference>
<dbReference type="SMART" id="SM00734">
    <property type="entry name" value="ZnF_Rad18"/>
    <property type="match status" value="1"/>
</dbReference>
<comment type="pathway">
    <text evidence="3 18">Protein modification; protein ubiquitination.</text>
</comment>
<evidence type="ECO:0000256" key="16">
    <source>
        <dbReference type="PROSITE-ProRule" id="PRU00175"/>
    </source>
</evidence>
<evidence type="ECO:0000259" key="21">
    <source>
        <dbReference type="PROSITE" id="PS50800"/>
    </source>
</evidence>
<feature type="compositionally biased region" description="Basic and acidic residues" evidence="19">
    <location>
        <begin position="226"/>
        <end position="236"/>
    </location>
</feature>
<evidence type="ECO:0000256" key="1">
    <source>
        <dbReference type="ARBA" id="ARBA00000900"/>
    </source>
</evidence>
<accession>A0A7H9HU98</accession>
<dbReference type="Proteomes" id="UP000510647">
    <property type="component" value="Chromosome 6"/>
</dbReference>
<feature type="region of interest" description="Disordered" evidence="19">
    <location>
        <begin position="197"/>
        <end position="236"/>
    </location>
</feature>
<dbReference type="PANTHER" id="PTHR14134:SF2">
    <property type="entry name" value="E3 UBIQUITIN-PROTEIN LIGASE RAD18"/>
    <property type="match status" value="1"/>
</dbReference>
<feature type="domain" description="RING-type" evidence="20">
    <location>
        <begin position="28"/>
        <end position="65"/>
    </location>
</feature>
<keyword evidence="15 18" id="KW-0539">Nucleus</keyword>
<comment type="catalytic activity">
    <reaction evidence="1 18">
        <text>S-ubiquitinyl-[E2 ubiquitin-conjugating enzyme]-L-cysteine + [acceptor protein]-L-lysine = [E2 ubiquitin-conjugating enzyme]-L-cysteine + N(6)-ubiquitinyl-[acceptor protein]-L-lysine.</text>
        <dbReference type="EC" id="2.3.2.27"/>
    </reaction>
</comment>
<dbReference type="AlphaFoldDB" id="A0A7H9HU98"/>
<dbReference type="InterPro" id="IPR017907">
    <property type="entry name" value="Znf_RING_CS"/>
</dbReference>
<evidence type="ECO:0000256" key="2">
    <source>
        <dbReference type="ARBA" id="ARBA00004123"/>
    </source>
</evidence>
<dbReference type="FunFam" id="3.30.40.10:FF:000172">
    <property type="entry name" value="E3 ubiquitin-protein ligase RAD18"/>
    <property type="match status" value="1"/>
</dbReference>
<reference evidence="23 24" key="1">
    <citation type="submission" date="2020-06" db="EMBL/GenBank/DDBJ databases">
        <title>The yeast mating-type switching endonuclease HO is a domesticated member of an unorthodox homing genetic element family.</title>
        <authorList>
            <person name="Coughlan A.Y."/>
            <person name="Lombardi L."/>
            <person name="Braun-Galleani S."/>
            <person name="Martos A.R."/>
            <person name="Galeote V."/>
            <person name="Bigey F."/>
            <person name="Dequin S."/>
            <person name="Byrne K.P."/>
            <person name="Wolfe K.H."/>
        </authorList>
    </citation>
    <scope>NUCLEOTIDE SEQUENCE [LARGE SCALE GENOMIC DNA]</scope>
    <source>
        <strain evidence="23 24">CBS2947</strain>
    </source>
</reference>
<evidence type="ECO:0000256" key="12">
    <source>
        <dbReference type="ARBA" id="ARBA00022833"/>
    </source>
</evidence>
<dbReference type="Gene3D" id="3.30.40.10">
    <property type="entry name" value="Zinc/RING finger domain, C3HC4 (zinc finger)"/>
    <property type="match status" value="1"/>
</dbReference>
<name>A0A7H9HU98_9SACH</name>
<dbReference type="InterPro" id="IPR013083">
    <property type="entry name" value="Znf_RING/FYVE/PHD"/>
</dbReference>
<dbReference type="PROSITE" id="PS51908">
    <property type="entry name" value="ZF_UBZ4"/>
    <property type="match status" value="1"/>
</dbReference>
<evidence type="ECO:0000256" key="10">
    <source>
        <dbReference type="ARBA" id="ARBA00022771"/>
    </source>
</evidence>
<dbReference type="InterPro" id="IPR003034">
    <property type="entry name" value="SAP_dom"/>
</dbReference>
<keyword evidence="9 17" id="KW-0227">DNA damage</keyword>
<gene>
    <name evidence="23" type="ORF">HG537_0F00690</name>
</gene>